<protein>
    <recommendedName>
        <fullName evidence="3">Transposase/invertase (TIGR01784 family)</fullName>
    </recommendedName>
</protein>
<keyword evidence="2" id="KW-1185">Reference proteome</keyword>
<sequence>MQKGEQIGLQKGEQIGMQKGEQIGIQKGEQIGMQKGLRKGVYLSALKLMENSMSPTEIARMLALSPEEIEHLTSLRHRFDDNAHLHLEDLE</sequence>
<accession>A0A2W7N9P0</accession>
<gene>
    <name evidence="1" type="ORF">LX69_01848</name>
</gene>
<dbReference type="EMBL" id="QKZK01000012">
    <property type="protein sequence ID" value="PZX16778.1"/>
    <property type="molecule type" value="Genomic_DNA"/>
</dbReference>
<dbReference type="Proteomes" id="UP000249239">
    <property type="component" value="Unassembled WGS sequence"/>
</dbReference>
<dbReference type="AlphaFoldDB" id="A0A2W7N9P0"/>
<evidence type="ECO:0008006" key="3">
    <source>
        <dbReference type="Google" id="ProtNLM"/>
    </source>
</evidence>
<name>A0A2W7N9P0_9BACT</name>
<reference evidence="1 2" key="1">
    <citation type="submission" date="2018-06" db="EMBL/GenBank/DDBJ databases">
        <title>Genomic Encyclopedia of Archaeal and Bacterial Type Strains, Phase II (KMG-II): from individual species to whole genera.</title>
        <authorList>
            <person name="Goeker M."/>
        </authorList>
    </citation>
    <scope>NUCLEOTIDE SEQUENCE [LARGE SCALE GENOMIC DNA]</scope>
    <source>
        <strain evidence="1 2">DSM 6779</strain>
    </source>
</reference>
<organism evidence="1 2">
    <name type="scientific">Breznakibacter xylanolyticus</name>
    <dbReference type="NCBI Taxonomy" id="990"/>
    <lineage>
        <taxon>Bacteria</taxon>
        <taxon>Pseudomonadati</taxon>
        <taxon>Bacteroidota</taxon>
        <taxon>Bacteroidia</taxon>
        <taxon>Marinilabiliales</taxon>
        <taxon>Marinilabiliaceae</taxon>
        <taxon>Breznakibacter</taxon>
    </lineage>
</organism>
<proteinExistence type="predicted"/>
<evidence type="ECO:0000313" key="1">
    <source>
        <dbReference type="EMBL" id="PZX16778.1"/>
    </source>
</evidence>
<evidence type="ECO:0000313" key="2">
    <source>
        <dbReference type="Proteomes" id="UP000249239"/>
    </source>
</evidence>
<comment type="caution">
    <text evidence="1">The sequence shown here is derived from an EMBL/GenBank/DDBJ whole genome shotgun (WGS) entry which is preliminary data.</text>
</comment>